<keyword evidence="5" id="KW-0472">Membrane</keyword>
<dbReference type="Gene3D" id="2.40.10.350">
    <property type="entry name" value="Rod shape-determining protein MreC, domain 2"/>
    <property type="match status" value="1"/>
</dbReference>
<evidence type="ECO:0000256" key="2">
    <source>
        <dbReference type="ARBA" id="ARBA00013855"/>
    </source>
</evidence>
<dbReference type="InterPro" id="IPR042177">
    <property type="entry name" value="Cell/Rod_1"/>
</dbReference>
<dbReference type="NCBIfam" id="TIGR00219">
    <property type="entry name" value="mreC"/>
    <property type="match status" value="1"/>
</dbReference>
<keyword evidence="3" id="KW-0133">Cell shape</keyword>
<evidence type="ECO:0000256" key="4">
    <source>
        <dbReference type="ARBA" id="ARBA00032089"/>
    </source>
</evidence>
<dbReference type="InterPro" id="IPR007221">
    <property type="entry name" value="MreC"/>
</dbReference>
<dbReference type="NCBIfam" id="NF010532">
    <property type="entry name" value="PRK13922.9-3"/>
    <property type="match status" value="1"/>
</dbReference>
<feature type="domain" description="Rod shape-determining protein MreC beta-barrel core" evidence="6">
    <location>
        <begin position="111"/>
        <end position="261"/>
    </location>
</feature>
<dbReference type="Gene3D" id="2.40.10.340">
    <property type="entry name" value="Rod shape-determining protein MreC, domain 1"/>
    <property type="match status" value="1"/>
</dbReference>
<reference evidence="7 8" key="1">
    <citation type="submission" date="2024-01" db="EMBL/GenBank/DDBJ databases">
        <title>Pedobacter sp. nov., isolated from oil-contaminated soil.</title>
        <authorList>
            <person name="Le N.T.T."/>
        </authorList>
    </citation>
    <scope>NUCLEOTIDE SEQUENCE [LARGE SCALE GENOMIC DNA]</scope>
    <source>
        <strain evidence="7 8">VNH31</strain>
    </source>
</reference>
<evidence type="ECO:0000256" key="5">
    <source>
        <dbReference type="SAM" id="Phobius"/>
    </source>
</evidence>
<proteinExistence type="inferred from homology"/>
<dbReference type="PANTHER" id="PTHR34138">
    <property type="entry name" value="CELL SHAPE-DETERMINING PROTEIN MREC"/>
    <property type="match status" value="1"/>
</dbReference>
<evidence type="ECO:0000313" key="8">
    <source>
        <dbReference type="Proteomes" id="UP001337681"/>
    </source>
</evidence>
<name>A0ABU7H1T8_9SPHI</name>
<evidence type="ECO:0000313" key="7">
    <source>
        <dbReference type="EMBL" id="MEE1885115.1"/>
    </source>
</evidence>
<dbReference type="Proteomes" id="UP001337681">
    <property type="component" value="Unassembled WGS sequence"/>
</dbReference>
<dbReference type="EMBL" id="JAZDQU010000002">
    <property type="protein sequence ID" value="MEE1885115.1"/>
    <property type="molecule type" value="Genomic_DNA"/>
</dbReference>
<accession>A0ABU7H1T8</accession>
<sequence>MRNLWIFLSRYNAFFFFLIFFSIGIYLTLTNNDYQKSITLNSTNQVVGTAYERLNVFKRYLSLGSVNDSLALENAKLKTELAGFINPDTLKNITFKDTLNNKQYSFIAARVIKNSITLRNNYITINKGSLQGIEKGMAVMSANMGVVGFIDDVSPNLARIQSLLHKETRISVEMKKNNVLGALVWGDGNFDFRHAYVKEIPNQFKIFKGDTIVTSGAGSFPKGIPVGKVTNASVPTGDNFMSLEIALFNDFSTLQYVYVIKNSLAKEQFELENRKPNEQ</sequence>
<feature type="transmembrane region" description="Helical" evidence="5">
    <location>
        <begin position="12"/>
        <end position="29"/>
    </location>
</feature>
<keyword evidence="8" id="KW-1185">Reference proteome</keyword>
<dbReference type="PANTHER" id="PTHR34138:SF1">
    <property type="entry name" value="CELL SHAPE-DETERMINING PROTEIN MREC"/>
    <property type="match status" value="1"/>
</dbReference>
<gene>
    <name evidence="7" type="primary">mreC</name>
    <name evidence="7" type="ORF">VRU49_06730</name>
</gene>
<keyword evidence="5" id="KW-1133">Transmembrane helix</keyword>
<dbReference type="InterPro" id="IPR042175">
    <property type="entry name" value="Cell/Rod_MreC_2"/>
</dbReference>
<evidence type="ECO:0000259" key="6">
    <source>
        <dbReference type="Pfam" id="PF04085"/>
    </source>
</evidence>
<dbReference type="Pfam" id="PF04085">
    <property type="entry name" value="MreC"/>
    <property type="match status" value="1"/>
</dbReference>
<comment type="similarity">
    <text evidence="1">Belongs to the MreC family.</text>
</comment>
<keyword evidence="5" id="KW-0812">Transmembrane</keyword>
<comment type="caution">
    <text evidence="7">The sequence shown here is derived from an EMBL/GenBank/DDBJ whole genome shotgun (WGS) entry which is preliminary data.</text>
</comment>
<evidence type="ECO:0000256" key="1">
    <source>
        <dbReference type="ARBA" id="ARBA00009369"/>
    </source>
</evidence>
<organism evidence="7 8">
    <name type="scientific">Pedobacter flavus</name>
    <dbReference type="NCBI Taxonomy" id="3113906"/>
    <lineage>
        <taxon>Bacteria</taxon>
        <taxon>Pseudomonadati</taxon>
        <taxon>Bacteroidota</taxon>
        <taxon>Sphingobacteriia</taxon>
        <taxon>Sphingobacteriales</taxon>
        <taxon>Sphingobacteriaceae</taxon>
        <taxon>Pedobacter</taxon>
    </lineage>
</organism>
<evidence type="ECO:0000256" key="3">
    <source>
        <dbReference type="ARBA" id="ARBA00022960"/>
    </source>
</evidence>
<protein>
    <recommendedName>
        <fullName evidence="2">Cell shape-determining protein MreC</fullName>
    </recommendedName>
    <alternativeName>
        <fullName evidence="4">Cell shape protein MreC</fullName>
    </alternativeName>
</protein>
<dbReference type="InterPro" id="IPR055342">
    <property type="entry name" value="MreC_beta-barrel_core"/>
</dbReference>
<dbReference type="RefSeq" id="WP_330146018.1">
    <property type="nucleotide sequence ID" value="NZ_JAZDQU010000002.1"/>
</dbReference>